<dbReference type="Pfam" id="PF12023">
    <property type="entry name" value="DUF3511"/>
    <property type="match status" value="1"/>
</dbReference>
<dbReference type="Proteomes" id="UP001418222">
    <property type="component" value="Unassembled WGS sequence"/>
</dbReference>
<dbReference type="EMBL" id="JBBWWQ010000020">
    <property type="protein sequence ID" value="KAK8915953.1"/>
    <property type="molecule type" value="Genomic_DNA"/>
</dbReference>
<gene>
    <name evidence="1" type="ORF">KSP39_PZI022248</name>
</gene>
<protein>
    <submittedName>
        <fullName evidence="1">Uncharacterized protein</fullName>
    </submittedName>
</protein>
<evidence type="ECO:0000313" key="1">
    <source>
        <dbReference type="EMBL" id="KAK8915953.1"/>
    </source>
</evidence>
<comment type="caution">
    <text evidence="1">The sequence shown here is derived from an EMBL/GenBank/DDBJ whole genome shotgun (WGS) entry which is preliminary data.</text>
</comment>
<reference evidence="1 2" key="1">
    <citation type="journal article" date="2022" name="Nat. Plants">
        <title>Genomes of leafy and leafless Platanthera orchids illuminate the evolution of mycoheterotrophy.</title>
        <authorList>
            <person name="Li M.H."/>
            <person name="Liu K.W."/>
            <person name="Li Z."/>
            <person name="Lu H.C."/>
            <person name="Ye Q.L."/>
            <person name="Zhang D."/>
            <person name="Wang J.Y."/>
            <person name="Li Y.F."/>
            <person name="Zhong Z.M."/>
            <person name="Liu X."/>
            <person name="Yu X."/>
            <person name="Liu D.K."/>
            <person name="Tu X.D."/>
            <person name="Liu B."/>
            <person name="Hao Y."/>
            <person name="Liao X.Y."/>
            <person name="Jiang Y.T."/>
            <person name="Sun W.H."/>
            <person name="Chen J."/>
            <person name="Chen Y.Q."/>
            <person name="Ai Y."/>
            <person name="Zhai J.W."/>
            <person name="Wu S.S."/>
            <person name="Zhou Z."/>
            <person name="Hsiao Y.Y."/>
            <person name="Wu W.L."/>
            <person name="Chen Y.Y."/>
            <person name="Lin Y.F."/>
            <person name="Hsu J.L."/>
            <person name="Li C.Y."/>
            <person name="Wang Z.W."/>
            <person name="Zhao X."/>
            <person name="Zhong W.Y."/>
            <person name="Ma X.K."/>
            <person name="Ma L."/>
            <person name="Huang J."/>
            <person name="Chen G.Z."/>
            <person name="Huang M.Z."/>
            <person name="Huang L."/>
            <person name="Peng D.H."/>
            <person name="Luo Y.B."/>
            <person name="Zou S.Q."/>
            <person name="Chen S.P."/>
            <person name="Lan S."/>
            <person name="Tsai W.C."/>
            <person name="Van de Peer Y."/>
            <person name="Liu Z.J."/>
        </authorList>
    </citation>
    <scope>NUCLEOTIDE SEQUENCE [LARGE SCALE GENOMIC DNA]</scope>
    <source>
        <strain evidence="1">Lor287</strain>
    </source>
</reference>
<dbReference type="PANTHER" id="PTHR33193:SF71">
    <property type="entry name" value="OS02G0223700 PROTEIN"/>
    <property type="match status" value="1"/>
</dbReference>
<organism evidence="1 2">
    <name type="scientific">Platanthera zijinensis</name>
    <dbReference type="NCBI Taxonomy" id="2320716"/>
    <lineage>
        <taxon>Eukaryota</taxon>
        <taxon>Viridiplantae</taxon>
        <taxon>Streptophyta</taxon>
        <taxon>Embryophyta</taxon>
        <taxon>Tracheophyta</taxon>
        <taxon>Spermatophyta</taxon>
        <taxon>Magnoliopsida</taxon>
        <taxon>Liliopsida</taxon>
        <taxon>Asparagales</taxon>
        <taxon>Orchidaceae</taxon>
        <taxon>Orchidoideae</taxon>
        <taxon>Orchideae</taxon>
        <taxon>Orchidinae</taxon>
        <taxon>Platanthera</taxon>
    </lineage>
</organism>
<dbReference type="AlphaFoldDB" id="A0AAP0AUU6"/>
<name>A0AAP0AUU6_9ASPA</name>
<sequence>MDLKMVRTVSSLKSSCFNNLDLQRRKRITCYNVYSAGGKVKCSLRRIFRLLKDRCSWVVYRWH</sequence>
<proteinExistence type="predicted"/>
<dbReference type="PANTHER" id="PTHR33193">
    <property type="entry name" value="DOMAIN PROTEIN, PUTATIVE (DUF3511)-RELATED"/>
    <property type="match status" value="1"/>
</dbReference>
<dbReference type="InterPro" id="IPR021899">
    <property type="entry name" value="DUF3511"/>
</dbReference>
<keyword evidence="2" id="KW-1185">Reference proteome</keyword>
<evidence type="ECO:0000313" key="2">
    <source>
        <dbReference type="Proteomes" id="UP001418222"/>
    </source>
</evidence>
<accession>A0AAP0AUU6</accession>